<feature type="domain" description="Magnesium chelatase ChlI-like catalytic" evidence="1">
    <location>
        <begin position="1"/>
        <end position="58"/>
    </location>
</feature>
<dbReference type="PANTHER" id="PTHR32039">
    <property type="entry name" value="MAGNESIUM-CHELATASE SUBUNIT CHLI"/>
    <property type="match status" value="1"/>
</dbReference>
<evidence type="ECO:0000313" key="2">
    <source>
        <dbReference type="EMBL" id="STY60022.1"/>
    </source>
</evidence>
<sequence length="67" mass="7645">MLFLDELPEFERKVLDALRQPLEAGEIVISRANAKVQFPARFQLIAAMNQARQGIIKARITALRPNR</sequence>
<dbReference type="Gene3D" id="3.40.50.300">
    <property type="entry name" value="P-loop containing nucleotide triphosphate hydrolases"/>
    <property type="match status" value="1"/>
</dbReference>
<dbReference type="InterPro" id="IPR045006">
    <property type="entry name" value="CHLI-like"/>
</dbReference>
<dbReference type="SUPFAM" id="SSF52540">
    <property type="entry name" value="P-loop containing nucleoside triphosphate hydrolases"/>
    <property type="match status" value="1"/>
</dbReference>
<dbReference type="EMBL" id="UGPN01000002">
    <property type="protein sequence ID" value="STY60022.1"/>
    <property type="molecule type" value="Genomic_DNA"/>
</dbReference>
<reference evidence="2 3" key="1">
    <citation type="submission" date="2018-06" db="EMBL/GenBank/DDBJ databases">
        <authorList>
            <consortium name="Pathogen Informatics"/>
            <person name="Doyle S."/>
        </authorList>
    </citation>
    <scope>NUCLEOTIDE SEQUENCE [LARGE SCALE GENOMIC DNA]</scope>
    <source>
        <strain evidence="2 3">NCTC10638</strain>
    </source>
</reference>
<dbReference type="Pfam" id="PF01078">
    <property type="entry name" value="Mg_chelatase"/>
    <property type="match status" value="1"/>
</dbReference>
<dbReference type="PANTHER" id="PTHR32039:SF7">
    <property type="entry name" value="COMPETENCE PROTEIN COMM"/>
    <property type="match status" value="1"/>
</dbReference>
<dbReference type="InterPro" id="IPR000523">
    <property type="entry name" value="Mg_chelatse_chII-like_cat_dom"/>
</dbReference>
<dbReference type="AlphaFoldDB" id="A0A378MUW0"/>
<evidence type="ECO:0000259" key="1">
    <source>
        <dbReference type="Pfam" id="PF01078"/>
    </source>
</evidence>
<dbReference type="InterPro" id="IPR027417">
    <property type="entry name" value="P-loop_NTPase"/>
</dbReference>
<name>A0A378MUW0_MANHA</name>
<organism evidence="2 3">
    <name type="scientific">Mannheimia haemolytica</name>
    <name type="common">Pasteurella haemolytica</name>
    <dbReference type="NCBI Taxonomy" id="75985"/>
    <lineage>
        <taxon>Bacteria</taxon>
        <taxon>Pseudomonadati</taxon>
        <taxon>Pseudomonadota</taxon>
        <taxon>Gammaproteobacteria</taxon>
        <taxon>Pasteurellales</taxon>
        <taxon>Pasteurellaceae</taxon>
        <taxon>Mannheimia</taxon>
    </lineage>
</organism>
<gene>
    <name evidence="2" type="primary">comM_3</name>
    <name evidence="2" type="ORF">NCTC10638_01214</name>
</gene>
<proteinExistence type="predicted"/>
<accession>A0A378MUW0</accession>
<dbReference type="Proteomes" id="UP000254802">
    <property type="component" value="Unassembled WGS sequence"/>
</dbReference>
<protein>
    <submittedName>
        <fullName evidence="2">Competence protein ComM</fullName>
    </submittedName>
</protein>
<dbReference type="GO" id="GO:0005524">
    <property type="term" value="F:ATP binding"/>
    <property type="evidence" value="ECO:0007669"/>
    <property type="project" value="InterPro"/>
</dbReference>
<evidence type="ECO:0000313" key="3">
    <source>
        <dbReference type="Proteomes" id="UP000254802"/>
    </source>
</evidence>